<dbReference type="InterPro" id="IPR036866">
    <property type="entry name" value="RibonucZ/Hydroxyglut_hydro"/>
</dbReference>
<feature type="domain" description="Metallo-beta-lactamase" evidence="1">
    <location>
        <begin position="65"/>
        <end position="269"/>
    </location>
</feature>
<sequence length="289" mass="32536">MKKIIGAMIIISMVISGCSGKKEKKDTLSWEPTVTLTEQVALDDTLTLKQIEHGVIVVEHQYPWPSNSLLVELENKSILWIDTPCTPDATQLVLNWIEQNYGKDREIIEVNTGYHFDNLGGNKVLAEKGISIYASDITGDCIQQRGEEARKQFLDMLQDDAHKTYYDTYAELSYVEPCAYVDMELGQEKSMYIKDGVEIYYPGESHSPDNIVVYIEDRKVLFGGCMIKSLTSKNLGNVKDANMTEWPKSIEKMMMKYTEEQVKHVIPGHGEAGTYALLGATLALFDTAD</sequence>
<reference evidence="2" key="1">
    <citation type="submission" date="2020-07" db="EMBL/GenBank/DDBJ databases">
        <title>Vallitalea pronyensis genome.</title>
        <authorList>
            <person name="Postec A."/>
        </authorList>
    </citation>
    <scope>NUCLEOTIDE SEQUENCE</scope>
    <source>
        <strain evidence="2">FatNI3</strain>
    </source>
</reference>
<dbReference type="SUPFAM" id="SSF56281">
    <property type="entry name" value="Metallo-hydrolase/oxidoreductase"/>
    <property type="match status" value="1"/>
</dbReference>
<dbReference type="AlphaFoldDB" id="A0A8J8SH43"/>
<dbReference type="Pfam" id="PF00753">
    <property type="entry name" value="Lactamase_B"/>
    <property type="match status" value="1"/>
</dbReference>
<dbReference type="RefSeq" id="WP_212698521.1">
    <property type="nucleotide sequence ID" value="NZ_CP058649.1"/>
</dbReference>
<evidence type="ECO:0000313" key="2">
    <source>
        <dbReference type="EMBL" id="QUI23022.1"/>
    </source>
</evidence>
<proteinExistence type="predicted"/>
<dbReference type="EMBL" id="CP058649">
    <property type="protein sequence ID" value="QUI23022.1"/>
    <property type="molecule type" value="Genomic_DNA"/>
</dbReference>
<evidence type="ECO:0000313" key="3">
    <source>
        <dbReference type="Proteomes" id="UP000683246"/>
    </source>
</evidence>
<dbReference type="Gene3D" id="3.60.15.10">
    <property type="entry name" value="Ribonuclease Z/Hydroxyacylglutathione hydrolase-like"/>
    <property type="match status" value="1"/>
</dbReference>
<accession>A0A8J8SH43</accession>
<dbReference type="PANTHER" id="PTHR42951:SF4">
    <property type="entry name" value="ACYL-COENZYME A THIOESTERASE MBLAC2"/>
    <property type="match status" value="1"/>
</dbReference>
<dbReference type="PANTHER" id="PTHR42951">
    <property type="entry name" value="METALLO-BETA-LACTAMASE DOMAIN-CONTAINING"/>
    <property type="match status" value="1"/>
</dbReference>
<dbReference type="SMART" id="SM00849">
    <property type="entry name" value="Lactamase_B"/>
    <property type="match status" value="1"/>
</dbReference>
<name>A0A8J8SH43_9FIRM</name>
<evidence type="ECO:0000259" key="1">
    <source>
        <dbReference type="SMART" id="SM00849"/>
    </source>
</evidence>
<dbReference type="InterPro" id="IPR050855">
    <property type="entry name" value="NDM-1-like"/>
</dbReference>
<keyword evidence="3" id="KW-1185">Reference proteome</keyword>
<dbReference type="Proteomes" id="UP000683246">
    <property type="component" value="Chromosome"/>
</dbReference>
<dbReference type="KEGG" id="vpy:HZI73_12290"/>
<dbReference type="PROSITE" id="PS51257">
    <property type="entry name" value="PROKAR_LIPOPROTEIN"/>
    <property type="match status" value="1"/>
</dbReference>
<organism evidence="2 3">
    <name type="scientific">Vallitalea pronyensis</name>
    <dbReference type="NCBI Taxonomy" id="1348613"/>
    <lineage>
        <taxon>Bacteria</taxon>
        <taxon>Bacillati</taxon>
        <taxon>Bacillota</taxon>
        <taxon>Clostridia</taxon>
        <taxon>Lachnospirales</taxon>
        <taxon>Vallitaleaceae</taxon>
        <taxon>Vallitalea</taxon>
    </lineage>
</organism>
<gene>
    <name evidence="2" type="ORF">HZI73_12290</name>
</gene>
<protein>
    <recommendedName>
        <fullName evidence="1">Metallo-beta-lactamase domain-containing protein</fullName>
    </recommendedName>
</protein>
<dbReference type="InterPro" id="IPR001279">
    <property type="entry name" value="Metallo-B-lactamas"/>
</dbReference>